<reference evidence="4" key="1">
    <citation type="submission" date="2022-01" db="EMBL/GenBank/DDBJ databases">
        <authorList>
            <person name="King R."/>
        </authorList>
    </citation>
    <scope>NUCLEOTIDE SEQUENCE</scope>
</reference>
<dbReference type="PROSITE" id="PS50143">
    <property type="entry name" value="BIR_REPEAT_2"/>
    <property type="match status" value="1"/>
</dbReference>
<keyword evidence="3" id="KW-1133">Transmembrane helix</keyword>
<keyword evidence="5" id="KW-1185">Reference proteome</keyword>
<keyword evidence="3" id="KW-0472">Membrane</keyword>
<protein>
    <submittedName>
        <fullName evidence="4">Uncharacterized protein</fullName>
    </submittedName>
</protein>
<dbReference type="SUPFAM" id="SSF57924">
    <property type="entry name" value="Inhibitor of apoptosis (IAP) repeat"/>
    <property type="match status" value="1"/>
</dbReference>
<keyword evidence="2" id="KW-0862">Zinc</keyword>
<evidence type="ECO:0000313" key="4">
    <source>
        <dbReference type="EMBL" id="CAH1395637.1"/>
    </source>
</evidence>
<evidence type="ECO:0000256" key="2">
    <source>
        <dbReference type="ARBA" id="ARBA00022833"/>
    </source>
</evidence>
<dbReference type="OrthoDB" id="2196114at2759"/>
<feature type="transmembrane region" description="Helical" evidence="3">
    <location>
        <begin position="112"/>
        <end position="139"/>
    </location>
</feature>
<dbReference type="InterPro" id="IPR051190">
    <property type="entry name" value="Baculoviral_IAP"/>
</dbReference>
<accession>A0A9P0ML78</accession>
<evidence type="ECO:0000256" key="3">
    <source>
        <dbReference type="SAM" id="Phobius"/>
    </source>
</evidence>
<dbReference type="Pfam" id="PF00653">
    <property type="entry name" value="BIR"/>
    <property type="match status" value="1"/>
</dbReference>
<dbReference type="Proteomes" id="UP001152798">
    <property type="component" value="Chromosome 3"/>
</dbReference>
<organism evidence="4 5">
    <name type="scientific">Nezara viridula</name>
    <name type="common">Southern green stink bug</name>
    <name type="synonym">Cimex viridulus</name>
    <dbReference type="NCBI Taxonomy" id="85310"/>
    <lineage>
        <taxon>Eukaryota</taxon>
        <taxon>Metazoa</taxon>
        <taxon>Ecdysozoa</taxon>
        <taxon>Arthropoda</taxon>
        <taxon>Hexapoda</taxon>
        <taxon>Insecta</taxon>
        <taxon>Pterygota</taxon>
        <taxon>Neoptera</taxon>
        <taxon>Paraneoptera</taxon>
        <taxon>Hemiptera</taxon>
        <taxon>Heteroptera</taxon>
        <taxon>Panheteroptera</taxon>
        <taxon>Pentatomomorpha</taxon>
        <taxon>Pentatomoidea</taxon>
        <taxon>Pentatomidae</taxon>
        <taxon>Pentatominae</taxon>
        <taxon>Nezara</taxon>
    </lineage>
</organism>
<dbReference type="CDD" id="cd00022">
    <property type="entry name" value="BIR"/>
    <property type="match status" value="1"/>
</dbReference>
<name>A0A9P0ML78_NEZVI</name>
<proteinExistence type="predicted"/>
<evidence type="ECO:0000313" key="5">
    <source>
        <dbReference type="Proteomes" id="UP001152798"/>
    </source>
</evidence>
<dbReference type="InterPro" id="IPR001370">
    <property type="entry name" value="BIR_rpt"/>
</dbReference>
<dbReference type="PANTHER" id="PTHR46771">
    <property type="entry name" value="DETERIN"/>
    <property type="match status" value="1"/>
</dbReference>
<dbReference type="EMBL" id="OV725079">
    <property type="protein sequence ID" value="CAH1395637.1"/>
    <property type="molecule type" value="Genomic_DNA"/>
</dbReference>
<dbReference type="PANTHER" id="PTHR46771:SF5">
    <property type="entry name" value="DETERIN"/>
    <property type="match status" value="1"/>
</dbReference>
<keyword evidence="1" id="KW-0479">Metal-binding</keyword>
<sequence length="172" mass="20495">MINSSIASDCFSNMALAEYREKSFIEWPFKDGKCTAKQMAKAGFYVTKTDQQAVTCYFCFKELEGWEKNDDPFNEHKKHAPYCEFVNMFEKAPDTITFAQLLKLERARRKRAWVCIDLIIFLLKILILHCFNKLFILFFQELQIDKIYDSTQQIIQKSLSKNTIKRRYKKRK</sequence>
<dbReference type="SMART" id="SM00238">
    <property type="entry name" value="BIR"/>
    <property type="match status" value="1"/>
</dbReference>
<dbReference type="AlphaFoldDB" id="A0A9P0ML78"/>
<dbReference type="Gene3D" id="1.10.1170.10">
    <property type="entry name" value="Inhibitor Of Apoptosis Protein (2mihbC-IAP-1), Chain A"/>
    <property type="match status" value="1"/>
</dbReference>
<keyword evidence="3" id="KW-0812">Transmembrane</keyword>
<dbReference type="GO" id="GO:0046872">
    <property type="term" value="F:metal ion binding"/>
    <property type="evidence" value="ECO:0007669"/>
    <property type="project" value="UniProtKB-KW"/>
</dbReference>
<evidence type="ECO:0000256" key="1">
    <source>
        <dbReference type="ARBA" id="ARBA00022723"/>
    </source>
</evidence>
<gene>
    <name evidence="4" type="ORF">NEZAVI_LOCUS5879</name>
</gene>